<sequence length="73" mass="8161">YLTKEVFDALKTKKTSFGSTLLDVIQSGVKIWILVSVFMPQMLKLTPCLLISSIPSSMITMVDSKRLTSIHQT</sequence>
<dbReference type="EMBL" id="DQ538961">
    <property type="protein sequence ID" value="ABG35101.1"/>
    <property type="molecule type" value="Genomic_DNA"/>
</dbReference>
<organism evidence="3">
    <name type="scientific">Cardiochiles sp. JCB-2006</name>
    <dbReference type="NCBI Taxonomy" id="389677"/>
    <lineage>
        <taxon>Eukaryota</taxon>
        <taxon>Metazoa</taxon>
        <taxon>Ecdysozoa</taxon>
        <taxon>Arthropoda</taxon>
        <taxon>Hexapoda</taxon>
        <taxon>Insecta</taxon>
        <taxon>Pterygota</taxon>
        <taxon>Neoptera</taxon>
        <taxon>Endopterygota</taxon>
        <taxon>Hymenoptera</taxon>
        <taxon>Apocrita</taxon>
        <taxon>Ichneumonoidea</taxon>
        <taxon>Braconidae</taxon>
        <taxon>Cardiochilinae</taxon>
        <taxon>Cardiochiles</taxon>
    </lineage>
</organism>
<keyword evidence="3" id="KW-0418">Kinase</keyword>
<dbReference type="Gene3D" id="1.10.135.10">
    <property type="entry name" value="ATP:guanido phosphotransferase, N-terminal domain"/>
    <property type="match status" value="1"/>
</dbReference>
<feature type="non-terminal residue" evidence="3">
    <location>
        <position position="1"/>
    </location>
</feature>
<name>A0SMG1_9HYME</name>
<feature type="domain" description="Phosphagen kinase N-terminal" evidence="2">
    <location>
        <begin position="1"/>
        <end position="72"/>
    </location>
</feature>
<dbReference type="InterPro" id="IPR022413">
    <property type="entry name" value="ATP-guanido_PTrfase_N"/>
</dbReference>
<dbReference type="GO" id="GO:0016301">
    <property type="term" value="F:kinase activity"/>
    <property type="evidence" value="ECO:0007669"/>
    <property type="project" value="UniProtKB-KW"/>
</dbReference>
<dbReference type="PROSITE" id="PS51509">
    <property type="entry name" value="PHOSPHAGEN_KINASE_N"/>
    <property type="match status" value="1"/>
</dbReference>
<dbReference type="AlphaFoldDB" id="A0SMG1"/>
<dbReference type="Pfam" id="PF02807">
    <property type="entry name" value="ATP-gua_PtransN"/>
    <property type="match status" value="1"/>
</dbReference>
<evidence type="ECO:0000256" key="1">
    <source>
        <dbReference type="PROSITE-ProRule" id="PRU00842"/>
    </source>
</evidence>
<protein>
    <submittedName>
        <fullName evidence="3">Arginine kinase</fullName>
    </submittedName>
</protein>
<gene>
    <name evidence="3" type="primary">argk</name>
</gene>
<keyword evidence="3" id="KW-0808">Transferase</keyword>
<proteinExistence type="inferred from homology"/>
<dbReference type="SUPFAM" id="SSF48034">
    <property type="entry name" value="Guanido kinase N-terminal domain"/>
    <property type="match status" value="1"/>
</dbReference>
<dbReference type="InterPro" id="IPR036802">
    <property type="entry name" value="ATP-guanido_PTrfase_N_sf"/>
</dbReference>
<feature type="non-terminal residue" evidence="3">
    <location>
        <position position="73"/>
    </location>
</feature>
<accession>A0SMG1</accession>
<evidence type="ECO:0000313" key="3">
    <source>
        <dbReference type="EMBL" id="ABG35101.1"/>
    </source>
</evidence>
<comment type="similarity">
    <text evidence="1">Belongs to the ATP:guanido phosphotransferase family.</text>
</comment>
<reference evidence="3" key="1">
    <citation type="journal article" date="2006" name="Mol. Phylogenet. Evol.">
        <title>Dissecting the ancient rapid radiation of microgastrine wasp genera using additional nuclear genes.</title>
        <authorList>
            <person name="Banks J.C."/>
            <person name="Whitfield J.B."/>
        </authorList>
    </citation>
    <scope>NUCLEOTIDE SEQUENCE</scope>
</reference>
<evidence type="ECO:0000259" key="2">
    <source>
        <dbReference type="PROSITE" id="PS51509"/>
    </source>
</evidence>